<keyword evidence="2" id="KW-1185">Reference proteome</keyword>
<evidence type="ECO:0000313" key="1">
    <source>
        <dbReference type="EMBL" id="GAB04274.1"/>
    </source>
</evidence>
<comment type="caution">
    <text evidence="1">The sequence shown here is derived from an EMBL/GenBank/DDBJ whole genome shotgun (WGS) entry which is preliminary data.</text>
</comment>
<dbReference type="SUPFAM" id="SSF56801">
    <property type="entry name" value="Acetyl-CoA synthetase-like"/>
    <property type="match status" value="1"/>
</dbReference>
<evidence type="ECO:0008006" key="3">
    <source>
        <dbReference type="Google" id="ProtNLM"/>
    </source>
</evidence>
<reference evidence="1 2" key="1">
    <citation type="submission" date="2011-11" db="EMBL/GenBank/DDBJ databases">
        <title>Whole genome shotgun sequence of Gordonia amarae NBRC 15530.</title>
        <authorList>
            <person name="Takarada H."/>
            <person name="Hosoyama A."/>
            <person name="Tsuchikane K."/>
            <person name="Katsumata H."/>
            <person name="Yamazaki S."/>
            <person name="Fujita N."/>
        </authorList>
    </citation>
    <scope>NUCLEOTIDE SEQUENCE [LARGE SCALE GENOMIC DNA]</scope>
    <source>
        <strain evidence="1 2">NBRC 15530</strain>
    </source>
</reference>
<gene>
    <name evidence="1" type="ORF">GOAMR_16_00040</name>
</gene>
<evidence type="ECO:0000313" key="2">
    <source>
        <dbReference type="Proteomes" id="UP000006023"/>
    </source>
</evidence>
<dbReference type="EMBL" id="BAED01000016">
    <property type="protein sequence ID" value="GAB04274.1"/>
    <property type="molecule type" value="Genomic_DNA"/>
</dbReference>
<accession>G7GKZ9</accession>
<protein>
    <recommendedName>
        <fullName evidence="3">Fatty-acid--CoA ligase</fullName>
    </recommendedName>
</protein>
<proteinExistence type="predicted"/>
<dbReference type="InterPro" id="IPR042099">
    <property type="entry name" value="ANL_N_sf"/>
</dbReference>
<name>G7GKZ9_9ACTN</name>
<dbReference type="Gene3D" id="3.40.50.12780">
    <property type="entry name" value="N-terminal domain of ligase-like"/>
    <property type="match status" value="1"/>
</dbReference>
<dbReference type="Proteomes" id="UP000006023">
    <property type="component" value="Unassembled WGS sequence"/>
</dbReference>
<dbReference type="eggNOG" id="COG0318">
    <property type="taxonomic scope" value="Bacteria"/>
</dbReference>
<dbReference type="STRING" id="1075090.GOAMR_16_00040"/>
<organism evidence="1 2">
    <name type="scientific">Gordonia amarae NBRC 15530</name>
    <dbReference type="NCBI Taxonomy" id="1075090"/>
    <lineage>
        <taxon>Bacteria</taxon>
        <taxon>Bacillati</taxon>
        <taxon>Actinomycetota</taxon>
        <taxon>Actinomycetes</taxon>
        <taxon>Mycobacteriales</taxon>
        <taxon>Gordoniaceae</taxon>
        <taxon>Gordonia</taxon>
    </lineage>
</organism>
<dbReference type="AlphaFoldDB" id="G7GKZ9"/>
<sequence length="94" mass="10221">MNSSIVDLLRLRKAEQESGIVYRFLATGDVDGETVELTYGDLERQSLAIGTWLQAAGYSNSRALLLYPPGLDFVSSFYGCLAGAVVAVPHHCRV</sequence>